<dbReference type="InterPro" id="IPR011250">
    <property type="entry name" value="OMP/PagP_B-barrel"/>
</dbReference>
<keyword evidence="5 9" id="KW-0472">Membrane</keyword>
<dbReference type="AlphaFoldDB" id="A9CM93"/>
<reference evidence="10" key="1">
    <citation type="submission" date="2007-02" db="EMBL/GenBank/DDBJ databases">
        <title>Origins of the secondary plastids of Euglenophyta and Chlorarachniophyta as revealed by the plastid-targeting nuclear-encoded gene psbO.</title>
        <authorList>
            <person name="Takahashi F."/>
            <person name="Nozaki H."/>
        </authorList>
    </citation>
    <scope>NUCLEOTIDE SEQUENCE</scope>
    <source>
        <strain evidence="10">N624</strain>
    </source>
</reference>
<dbReference type="Gene3D" id="2.40.160.30">
    <property type="entry name" value="Photosystem II, cytochrome c-550 precursor"/>
    <property type="match status" value="1"/>
</dbReference>
<dbReference type="EMBL" id="AB293973">
    <property type="protein sequence ID" value="BAF94212.1"/>
    <property type="molecule type" value="mRNA"/>
</dbReference>
<evidence type="ECO:0000256" key="7">
    <source>
        <dbReference type="ARBA" id="ARBA00023276"/>
    </source>
</evidence>
<dbReference type="InterPro" id="IPR002628">
    <property type="entry name" value="PsbO"/>
</dbReference>
<evidence type="ECO:0000256" key="1">
    <source>
        <dbReference type="ARBA" id="ARBA00004370"/>
    </source>
</evidence>
<dbReference type="Gene3D" id="3.30.2050.10">
    <property type="entry name" value="photosynthetic oxygen evolving center domain"/>
    <property type="match status" value="1"/>
</dbReference>
<feature type="transmembrane region" description="Helical" evidence="9">
    <location>
        <begin position="16"/>
        <end position="38"/>
    </location>
</feature>
<gene>
    <name evidence="10" type="primary">psbO</name>
</gene>
<evidence type="ECO:0000256" key="6">
    <source>
        <dbReference type="ARBA" id="ARBA00023211"/>
    </source>
</evidence>
<dbReference type="FunFam" id="3.30.2050.10:FF:000001">
    <property type="entry name" value="Oxygen-evolving enhancer protein 1, chloroplastic"/>
    <property type="match status" value="1"/>
</dbReference>
<dbReference type="Pfam" id="PF01716">
    <property type="entry name" value="MSP"/>
    <property type="match status" value="1"/>
</dbReference>
<sequence length="328" mass="34128">MHSEYTSFGKASRRRCSLATASIAVNAVLLLVGASVYLSSGAADLSAPMRSARVMAQRPSGVKNIAAGLAAAGLSSLSFLGASKALTYDEFQGLSYLDVKGSGMANTCPVLSSGTTDVKTALKPGNYKFDKFCIEPTKFQVKEDVGKGKKEFIDTKLMTRLTYTLDAMSGSMKVGSGGAIEFAEEDGIDNAPTTVQLPGGSRVPFLFTVKELNAKGDISAFGGDFSVPSYRGSTFLDPKGRGAATGYDTAVAIPAGGAGDEEALGKENNKSIKPLVGKAQLSIAKYDPATGEVAGVFQSVQPSDTDLGAKVPKDIKVQGVWYAQLTQA</sequence>
<dbReference type="SUPFAM" id="SSF56925">
    <property type="entry name" value="OMPA-like"/>
    <property type="match status" value="1"/>
</dbReference>
<evidence type="ECO:0000256" key="9">
    <source>
        <dbReference type="SAM" id="Phobius"/>
    </source>
</evidence>
<protein>
    <submittedName>
        <fullName evidence="10">33kDa oxygen evolving protein of photosystem II</fullName>
    </submittedName>
</protein>
<evidence type="ECO:0000256" key="3">
    <source>
        <dbReference type="ARBA" id="ARBA00022531"/>
    </source>
</evidence>
<evidence type="ECO:0000313" key="10">
    <source>
        <dbReference type="EMBL" id="BAF94212.1"/>
    </source>
</evidence>
<dbReference type="GO" id="GO:0042549">
    <property type="term" value="P:photosystem II stabilization"/>
    <property type="evidence" value="ECO:0007669"/>
    <property type="project" value="InterPro"/>
</dbReference>
<dbReference type="PANTHER" id="PTHR34058">
    <property type="entry name" value="OXYGEN-EVOLVING ENHANCER PROTEIN 1-2, CHLOROPLASTIC"/>
    <property type="match status" value="1"/>
</dbReference>
<keyword evidence="3" id="KW-0602">Photosynthesis</keyword>
<evidence type="ECO:0000256" key="8">
    <source>
        <dbReference type="ARBA" id="ARBA00060385"/>
    </source>
</evidence>
<evidence type="ECO:0000256" key="4">
    <source>
        <dbReference type="ARBA" id="ARBA00023078"/>
    </source>
</evidence>
<dbReference type="GO" id="GO:0009523">
    <property type="term" value="C:photosystem II"/>
    <property type="evidence" value="ECO:0007669"/>
    <property type="project" value="UniProtKB-KW"/>
</dbReference>
<keyword evidence="7" id="KW-0604">Photosystem II</keyword>
<evidence type="ECO:0000256" key="5">
    <source>
        <dbReference type="ARBA" id="ARBA00023136"/>
    </source>
</evidence>
<comment type="subcellular location">
    <subcellularLocation>
        <location evidence="1">Membrane</location>
    </subcellularLocation>
    <subcellularLocation>
        <location evidence="8">Thylakoid</location>
    </subcellularLocation>
</comment>
<proteinExistence type="evidence at transcript level"/>
<evidence type="ECO:0000256" key="2">
    <source>
        <dbReference type="ARBA" id="ARBA00009838"/>
    </source>
</evidence>
<keyword evidence="4" id="KW-0793">Thylakoid</keyword>
<keyword evidence="6" id="KW-0464">Manganese</keyword>
<dbReference type="GO" id="GO:0010207">
    <property type="term" value="P:photosystem II assembly"/>
    <property type="evidence" value="ECO:0007669"/>
    <property type="project" value="InterPro"/>
</dbReference>
<keyword evidence="9" id="KW-1133">Transmembrane helix</keyword>
<keyword evidence="9" id="KW-0812">Transmembrane</keyword>
<organism evidence="10">
    <name type="scientific">Chlorarachnion reptans</name>
    <dbReference type="NCBI Taxonomy" id="29199"/>
    <lineage>
        <taxon>Eukaryota</taxon>
        <taxon>Sar</taxon>
        <taxon>Rhizaria</taxon>
        <taxon>Cercozoa</taxon>
        <taxon>Chlorarachniophyceae</taxon>
        <taxon>Chlorarachnion</taxon>
    </lineage>
</organism>
<name>A9CM93_9EUKA</name>
<comment type="similarity">
    <text evidence="2">Belongs to the PsbO family.</text>
</comment>
<accession>A9CM93</accession>